<dbReference type="InterPro" id="IPR006097">
    <property type="entry name" value="Glu/Leu/Phe/Val/Trp_DH_dimer"/>
</dbReference>
<evidence type="ECO:0000256" key="4">
    <source>
        <dbReference type="ARBA" id="ARBA00021155"/>
    </source>
</evidence>
<proteinExistence type="inferred from homology"/>
<dbReference type="FunFam" id="3.40.50.10860:FF:000002">
    <property type="entry name" value="Glutamate dehydrogenase"/>
    <property type="match status" value="1"/>
</dbReference>
<keyword evidence="5" id="KW-0521">NADP</keyword>
<dbReference type="GO" id="GO:0005829">
    <property type="term" value="C:cytosol"/>
    <property type="evidence" value="ECO:0007669"/>
    <property type="project" value="TreeGrafter"/>
</dbReference>
<dbReference type="Gene3D" id="3.40.50.10860">
    <property type="entry name" value="Leucine Dehydrogenase, chain A, domain 1"/>
    <property type="match status" value="1"/>
</dbReference>
<dbReference type="InterPro" id="IPR050724">
    <property type="entry name" value="Glu_Leu_Phe_Val_DH"/>
</dbReference>
<feature type="compositionally biased region" description="Basic residues" evidence="10">
    <location>
        <begin position="457"/>
        <end position="471"/>
    </location>
</feature>
<comment type="catalytic activity">
    <reaction evidence="8">
        <text>L-glutamate + NADP(+) + H2O = 2-oxoglutarate + NH4(+) + NADPH + H(+)</text>
        <dbReference type="Rhea" id="RHEA:11612"/>
        <dbReference type="ChEBI" id="CHEBI:15377"/>
        <dbReference type="ChEBI" id="CHEBI:15378"/>
        <dbReference type="ChEBI" id="CHEBI:16810"/>
        <dbReference type="ChEBI" id="CHEBI:28938"/>
        <dbReference type="ChEBI" id="CHEBI:29985"/>
        <dbReference type="ChEBI" id="CHEBI:57783"/>
        <dbReference type="ChEBI" id="CHEBI:58349"/>
        <dbReference type="EC" id="1.4.1.4"/>
    </reaction>
</comment>
<evidence type="ECO:0000256" key="1">
    <source>
        <dbReference type="ARBA" id="ARBA00006382"/>
    </source>
</evidence>
<dbReference type="EC" id="1.4.1.4" evidence="3"/>
<dbReference type="Pfam" id="PF00208">
    <property type="entry name" value="ELFV_dehydrog"/>
    <property type="match status" value="1"/>
</dbReference>
<dbReference type="InterPro" id="IPR006095">
    <property type="entry name" value="Glu/Leu/Phe/Val/Trp_DH"/>
</dbReference>
<name>A0AAJ0C9P5_9PEZI</name>
<dbReference type="GO" id="GO:0004354">
    <property type="term" value="F:glutamate dehydrogenase (NADP+) activity"/>
    <property type="evidence" value="ECO:0007669"/>
    <property type="project" value="UniProtKB-EC"/>
</dbReference>
<dbReference type="Gene3D" id="3.40.50.720">
    <property type="entry name" value="NAD(P)-binding Rossmann-like Domain"/>
    <property type="match status" value="1"/>
</dbReference>
<evidence type="ECO:0000313" key="13">
    <source>
        <dbReference type="Proteomes" id="UP001244011"/>
    </source>
</evidence>
<keyword evidence="6 9" id="KW-0560">Oxidoreductase</keyword>
<comment type="similarity">
    <text evidence="1 9">Belongs to the Glu/Leu/Phe/Val dehydrogenases family.</text>
</comment>
<dbReference type="Proteomes" id="UP001244011">
    <property type="component" value="Unassembled WGS sequence"/>
</dbReference>
<evidence type="ECO:0000256" key="2">
    <source>
        <dbReference type="ARBA" id="ARBA00011643"/>
    </source>
</evidence>
<dbReference type="Gene3D" id="1.10.285.10">
    <property type="entry name" value="Glutamate Dehydrogenase, chain A, domain 3"/>
    <property type="match status" value="1"/>
</dbReference>
<evidence type="ECO:0000256" key="6">
    <source>
        <dbReference type="ARBA" id="ARBA00023002"/>
    </source>
</evidence>
<protein>
    <recommendedName>
        <fullName evidence="4">NADP-specific glutamate dehydrogenase</fullName>
        <ecNumber evidence="3">1.4.1.4</ecNumber>
    </recommendedName>
    <alternativeName>
        <fullName evidence="7">NADP-dependent glutamate dehydrogenase</fullName>
    </alternativeName>
</protein>
<evidence type="ECO:0000256" key="3">
    <source>
        <dbReference type="ARBA" id="ARBA00012907"/>
    </source>
</evidence>
<dbReference type="AlphaFoldDB" id="A0AAJ0C9P5"/>
<dbReference type="SUPFAM" id="SSF53223">
    <property type="entry name" value="Aminoacid dehydrogenase-like, N-terminal domain"/>
    <property type="match status" value="1"/>
</dbReference>
<dbReference type="FunFam" id="1.10.285.10:FF:000003">
    <property type="entry name" value="Glutamate dehydrogenase"/>
    <property type="match status" value="1"/>
</dbReference>
<gene>
    <name evidence="12" type="ORF">QBC33DRAFT_527447</name>
</gene>
<dbReference type="RefSeq" id="XP_060286499.1">
    <property type="nucleotide sequence ID" value="XM_060426981.1"/>
</dbReference>
<comment type="subunit">
    <text evidence="2">Homohexamer.</text>
</comment>
<dbReference type="GO" id="GO:0006537">
    <property type="term" value="P:glutamate biosynthetic process"/>
    <property type="evidence" value="ECO:0007669"/>
    <property type="project" value="TreeGrafter"/>
</dbReference>
<organism evidence="12 13">
    <name type="scientific">Phialemonium atrogriseum</name>
    <dbReference type="NCBI Taxonomy" id="1093897"/>
    <lineage>
        <taxon>Eukaryota</taxon>
        <taxon>Fungi</taxon>
        <taxon>Dikarya</taxon>
        <taxon>Ascomycota</taxon>
        <taxon>Pezizomycotina</taxon>
        <taxon>Sordariomycetes</taxon>
        <taxon>Sordariomycetidae</taxon>
        <taxon>Cephalothecales</taxon>
        <taxon>Cephalothecaceae</taxon>
        <taxon>Phialemonium</taxon>
    </lineage>
</organism>
<evidence type="ECO:0000256" key="7">
    <source>
        <dbReference type="ARBA" id="ARBA00029617"/>
    </source>
</evidence>
<reference evidence="12" key="1">
    <citation type="submission" date="2023-06" db="EMBL/GenBank/DDBJ databases">
        <title>Genome-scale phylogeny and comparative genomics of the fungal order Sordariales.</title>
        <authorList>
            <consortium name="Lawrence Berkeley National Laboratory"/>
            <person name="Hensen N."/>
            <person name="Bonometti L."/>
            <person name="Westerberg I."/>
            <person name="Brannstrom I.O."/>
            <person name="Guillou S."/>
            <person name="Cros-Aarteil S."/>
            <person name="Calhoun S."/>
            <person name="Haridas S."/>
            <person name="Kuo A."/>
            <person name="Mondo S."/>
            <person name="Pangilinan J."/>
            <person name="Riley R."/>
            <person name="Labutti K."/>
            <person name="Andreopoulos B."/>
            <person name="Lipzen A."/>
            <person name="Chen C."/>
            <person name="Yanf M."/>
            <person name="Daum C."/>
            <person name="Ng V."/>
            <person name="Clum A."/>
            <person name="Steindorff A."/>
            <person name="Ohm R."/>
            <person name="Martin F."/>
            <person name="Silar P."/>
            <person name="Natvig D."/>
            <person name="Lalanne C."/>
            <person name="Gautier V."/>
            <person name="Ament-Velasquez S.L."/>
            <person name="Kruys A."/>
            <person name="Hutchinson M.I."/>
            <person name="Powell A.J."/>
            <person name="Barry K."/>
            <person name="Miller A.N."/>
            <person name="Grigoriev I.V."/>
            <person name="Debuchy R."/>
            <person name="Gladieux P."/>
            <person name="Thoren M.H."/>
            <person name="Johannesson H."/>
        </authorList>
    </citation>
    <scope>NUCLEOTIDE SEQUENCE</scope>
    <source>
        <strain evidence="12">8032-3</strain>
    </source>
</reference>
<dbReference type="PANTHER" id="PTHR43571">
    <property type="entry name" value="NADP-SPECIFIC GLUTAMATE DEHYDROGENASE 1-RELATED"/>
    <property type="match status" value="1"/>
</dbReference>
<evidence type="ECO:0000256" key="5">
    <source>
        <dbReference type="ARBA" id="ARBA00022857"/>
    </source>
</evidence>
<sequence>MSNLPSEPEFEQAYKELVSALENSSLFHKHPEYKTALKVVSVPERVIQFRVVWENDKGEIQINRGYRVQFNSALGPYKGGLRLHPTVNLSILKFLGFEQIFKNALTGQNMGGGKGGADFDPKGKSDAEIRRFCVAFMRELSRYIGANTDVPAGDIGVSTREIGYMFGTYRKERNLFEGVLTGKGLSWGGSLIRPEATGYGLVYYVGHMLDYAGAGGWSGKRVAISGSGNVAQYAALKCIELGATVVSLSDSQGSLVAEGDNVISPEDIEAIAELKVKRRPLSEFDTKSKYKYVQGARPWLHVGKVDVALPSATQNEVSKEEAEALVAAGARFIAEGSNMGCTQEAIDIFEANRKEKKRDAIWYAPGKYNYSTRTSTTQTKADMLTPSPYRQGCELRWCRRLRPRDGSEQPAPHLDRRGGRREAQGRHEERLPQRPQDRHGVRRHGRGGVPQPDGRQQHCRLHQGRRGHARPGRLVGQLSKPYPTTPGGDRCRRCRAVGLRGATVS</sequence>
<dbReference type="FunFam" id="3.40.50.720:FF:000030">
    <property type="entry name" value="Glutamate dehydrogenase"/>
    <property type="match status" value="1"/>
</dbReference>
<keyword evidence="13" id="KW-1185">Reference proteome</keyword>
<dbReference type="InterPro" id="IPR036291">
    <property type="entry name" value="NAD(P)-bd_dom_sf"/>
</dbReference>
<dbReference type="InterPro" id="IPR046346">
    <property type="entry name" value="Aminoacid_DH-like_N_sf"/>
</dbReference>
<evidence type="ECO:0000256" key="9">
    <source>
        <dbReference type="RuleBase" id="RU004417"/>
    </source>
</evidence>
<accession>A0AAJ0C9P5</accession>
<evidence type="ECO:0000313" key="12">
    <source>
        <dbReference type="EMBL" id="KAK1770286.1"/>
    </source>
</evidence>
<dbReference type="GeneID" id="85310168"/>
<evidence type="ECO:0000256" key="8">
    <source>
        <dbReference type="ARBA" id="ARBA00048584"/>
    </source>
</evidence>
<dbReference type="InterPro" id="IPR006096">
    <property type="entry name" value="Glu/Leu/Phe/Val/Trp_DH_C"/>
</dbReference>
<dbReference type="EMBL" id="MU839000">
    <property type="protein sequence ID" value="KAK1770286.1"/>
    <property type="molecule type" value="Genomic_DNA"/>
</dbReference>
<feature type="compositionally biased region" description="Basic and acidic residues" evidence="10">
    <location>
        <begin position="403"/>
        <end position="439"/>
    </location>
</feature>
<evidence type="ECO:0000256" key="10">
    <source>
        <dbReference type="SAM" id="MobiDB-lite"/>
    </source>
</evidence>
<dbReference type="SMART" id="SM00839">
    <property type="entry name" value="ELFV_dehydrog"/>
    <property type="match status" value="1"/>
</dbReference>
<dbReference type="Pfam" id="PF02812">
    <property type="entry name" value="ELFV_dehydrog_N"/>
    <property type="match status" value="1"/>
</dbReference>
<dbReference type="PRINTS" id="PR00082">
    <property type="entry name" value="GLFDHDRGNASE"/>
</dbReference>
<comment type="caution">
    <text evidence="12">The sequence shown here is derived from an EMBL/GenBank/DDBJ whole genome shotgun (WGS) entry which is preliminary data.</text>
</comment>
<dbReference type="PANTHER" id="PTHR43571:SF1">
    <property type="entry name" value="NADP-SPECIFIC GLUTAMATE DEHYDROGENASE 1-RELATED"/>
    <property type="match status" value="1"/>
</dbReference>
<dbReference type="SUPFAM" id="SSF51735">
    <property type="entry name" value="NAD(P)-binding Rossmann-fold domains"/>
    <property type="match status" value="1"/>
</dbReference>
<evidence type="ECO:0000259" key="11">
    <source>
        <dbReference type="SMART" id="SM00839"/>
    </source>
</evidence>
<feature type="domain" description="Glutamate/phenylalanine/leucine/valine/L-tryptophan dehydrogenase C-terminal" evidence="11">
    <location>
        <begin position="190"/>
        <end position="392"/>
    </location>
</feature>
<feature type="region of interest" description="Disordered" evidence="10">
    <location>
        <begin position="403"/>
        <end position="490"/>
    </location>
</feature>